<evidence type="ECO:0000313" key="2">
    <source>
        <dbReference type="Proteomes" id="UP001219568"/>
    </source>
</evidence>
<dbReference type="InterPro" id="IPR001106">
    <property type="entry name" value="Aromatic_Lyase"/>
</dbReference>
<evidence type="ECO:0000313" key="1">
    <source>
        <dbReference type="EMBL" id="KAJ6027115.1"/>
    </source>
</evidence>
<accession>A0AAD6N3G4</accession>
<proteinExistence type="predicted"/>
<dbReference type="Pfam" id="PF00221">
    <property type="entry name" value="Lyase_aromatic"/>
    <property type="match status" value="1"/>
</dbReference>
<dbReference type="PANTHER" id="PTHR10362">
    <property type="entry name" value="HISTIDINE AMMONIA-LYASE"/>
    <property type="match status" value="1"/>
</dbReference>
<protein>
    <recommendedName>
        <fullName evidence="3">Phenylalanine ammonia-lyase</fullName>
    </recommendedName>
</protein>
<evidence type="ECO:0008006" key="3">
    <source>
        <dbReference type="Google" id="ProtNLM"/>
    </source>
</evidence>
<sequence>MSDKPVVNVLDNDIHCGANFQAASVASATEKIRPALHNDIPPNLAADDPGLSFSLKGINVNTAAYTSELGFLANPVINHVQSAEMHNQAVNSPGLLSARQTMAAVEVLSLIVANCLYTGCQGLDLRTVHRTFIASLRDPASQLIASFLPSEGWLAAVEHEFFDSFWKLSRKRGHQGNLSFRAREIGSSLHRGLIEHPIAGDKGDNKIDGRPKKTIGA</sequence>
<dbReference type="AlphaFoldDB" id="A0AAD6N3G4"/>
<dbReference type="Proteomes" id="UP001219568">
    <property type="component" value="Unassembled WGS sequence"/>
</dbReference>
<dbReference type="InterPro" id="IPR008948">
    <property type="entry name" value="L-Aspartase-like"/>
</dbReference>
<dbReference type="EMBL" id="JAQJZL010000015">
    <property type="protein sequence ID" value="KAJ6027115.1"/>
    <property type="molecule type" value="Genomic_DNA"/>
</dbReference>
<dbReference type="GO" id="GO:0003824">
    <property type="term" value="F:catalytic activity"/>
    <property type="evidence" value="ECO:0007669"/>
    <property type="project" value="InterPro"/>
</dbReference>
<dbReference type="SUPFAM" id="SSF48557">
    <property type="entry name" value="L-aspartase-like"/>
    <property type="match status" value="1"/>
</dbReference>
<gene>
    <name evidence="1" type="ORF">N7460_011932</name>
</gene>
<keyword evidence="2" id="KW-1185">Reference proteome</keyword>
<comment type="caution">
    <text evidence="1">The sequence shown here is derived from an EMBL/GenBank/DDBJ whole genome shotgun (WGS) entry which is preliminary data.</text>
</comment>
<reference evidence="1" key="1">
    <citation type="journal article" date="2023" name="IMA Fungus">
        <title>Comparative genomic study of the Penicillium genus elucidates a diverse pangenome and 15 lateral gene transfer events.</title>
        <authorList>
            <person name="Petersen C."/>
            <person name="Sorensen T."/>
            <person name="Nielsen M.R."/>
            <person name="Sondergaard T.E."/>
            <person name="Sorensen J.L."/>
            <person name="Fitzpatrick D.A."/>
            <person name="Frisvad J.C."/>
            <person name="Nielsen K.L."/>
        </authorList>
    </citation>
    <scope>NUCLEOTIDE SEQUENCE</scope>
    <source>
        <strain evidence="1">IBT 15450</strain>
    </source>
</reference>
<organism evidence="1 2">
    <name type="scientific">Penicillium canescens</name>
    <dbReference type="NCBI Taxonomy" id="5083"/>
    <lineage>
        <taxon>Eukaryota</taxon>
        <taxon>Fungi</taxon>
        <taxon>Dikarya</taxon>
        <taxon>Ascomycota</taxon>
        <taxon>Pezizomycotina</taxon>
        <taxon>Eurotiomycetes</taxon>
        <taxon>Eurotiomycetidae</taxon>
        <taxon>Eurotiales</taxon>
        <taxon>Aspergillaceae</taxon>
        <taxon>Penicillium</taxon>
    </lineage>
</organism>
<reference evidence="1" key="2">
    <citation type="submission" date="2023-01" db="EMBL/GenBank/DDBJ databases">
        <authorList>
            <person name="Petersen C."/>
        </authorList>
    </citation>
    <scope>NUCLEOTIDE SEQUENCE</scope>
    <source>
        <strain evidence="1">IBT 15450</strain>
    </source>
</reference>
<dbReference type="Gene3D" id="1.20.200.10">
    <property type="entry name" value="Fumarase/aspartase (Central domain)"/>
    <property type="match status" value="1"/>
</dbReference>
<name>A0AAD6N3G4_PENCN</name>